<dbReference type="FunFam" id="1.20.1280.290:FF:000005">
    <property type="entry name" value="PQ-loop repeat-containing protein 1"/>
    <property type="match status" value="1"/>
</dbReference>
<keyword evidence="3" id="KW-0677">Repeat</keyword>
<sequence length="271" mass="30882">MDVPHDGTGLSAELPEEYVEDITGSVLLLQVIGASSACAMIFGGVVPFIPQYYEIKRTNNSDGFSLYVCLALLVANILRILFWFGKRFETPLLIQSMIMIVTMMVMIRLCVEVRRNHVILKVRDRVLSANEDIMERKNMDLRFFWKWTDFQSYVDCTMLMAIVGSIVTYMLLDVPIFVEILGFSALLTEALLGVPQLQRNYISKSTEGMSVTMVLMWTAGDVFKTLYFLVRDAPFQFWLCGILQVSVDMAILSQVHLYRHNVPAHHSSRSD</sequence>
<protein>
    <recommendedName>
        <fullName evidence="6">Solute carrier family 66 member 2</fullName>
    </recommendedName>
    <alternativeName>
        <fullName evidence="7">PQ-loop repeat-containing protein 1</fullName>
    </alternativeName>
</protein>
<keyword evidence="2 8" id="KW-0812">Transmembrane</keyword>
<comment type="subcellular location">
    <subcellularLocation>
        <location evidence="1">Membrane</location>
        <topology evidence="1">Multi-pass membrane protein</topology>
    </subcellularLocation>
</comment>
<feature type="transmembrane region" description="Helical" evidence="8">
    <location>
        <begin position="64"/>
        <end position="85"/>
    </location>
</feature>
<organism evidence="9 10">
    <name type="scientific">Frankliniella occidentalis</name>
    <name type="common">Western flower thrips</name>
    <name type="synonym">Euthrips occidentalis</name>
    <dbReference type="NCBI Taxonomy" id="133901"/>
    <lineage>
        <taxon>Eukaryota</taxon>
        <taxon>Metazoa</taxon>
        <taxon>Ecdysozoa</taxon>
        <taxon>Arthropoda</taxon>
        <taxon>Hexapoda</taxon>
        <taxon>Insecta</taxon>
        <taxon>Pterygota</taxon>
        <taxon>Neoptera</taxon>
        <taxon>Paraneoptera</taxon>
        <taxon>Thysanoptera</taxon>
        <taxon>Terebrantia</taxon>
        <taxon>Thripoidea</taxon>
        <taxon>Thripidae</taxon>
        <taxon>Frankliniella</taxon>
    </lineage>
</organism>
<dbReference type="FunFam" id="1.20.1280.290:FF:000008">
    <property type="entry name" value="PQ-loop repeat-containing protein 1"/>
    <property type="match status" value="1"/>
</dbReference>
<dbReference type="GeneID" id="113204725"/>
<evidence type="ECO:0000256" key="3">
    <source>
        <dbReference type="ARBA" id="ARBA00022737"/>
    </source>
</evidence>
<dbReference type="Proteomes" id="UP000504606">
    <property type="component" value="Unplaced"/>
</dbReference>
<proteinExistence type="predicted"/>
<evidence type="ECO:0000313" key="9">
    <source>
        <dbReference type="Proteomes" id="UP000504606"/>
    </source>
</evidence>
<dbReference type="RefSeq" id="XP_026275783.1">
    <property type="nucleotide sequence ID" value="XM_026419998.2"/>
</dbReference>
<dbReference type="GO" id="GO:0016020">
    <property type="term" value="C:membrane"/>
    <property type="evidence" value="ECO:0007669"/>
    <property type="project" value="UniProtKB-SubCell"/>
</dbReference>
<dbReference type="GO" id="GO:0042147">
    <property type="term" value="P:retrograde transport, endosome to Golgi"/>
    <property type="evidence" value="ECO:0007669"/>
    <property type="project" value="TreeGrafter"/>
</dbReference>
<dbReference type="GO" id="GO:0005802">
    <property type="term" value="C:trans-Golgi network"/>
    <property type="evidence" value="ECO:0007669"/>
    <property type="project" value="TreeGrafter"/>
</dbReference>
<keyword evidence="9" id="KW-1185">Reference proteome</keyword>
<evidence type="ECO:0000313" key="10">
    <source>
        <dbReference type="RefSeq" id="XP_026275783.1"/>
    </source>
</evidence>
<dbReference type="KEGG" id="foc:113204725"/>
<keyword evidence="5 8" id="KW-0472">Membrane</keyword>
<evidence type="ECO:0000256" key="7">
    <source>
        <dbReference type="ARBA" id="ARBA00043159"/>
    </source>
</evidence>
<dbReference type="Pfam" id="PF04193">
    <property type="entry name" value="PQ-loop"/>
    <property type="match status" value="2"/>
</dbReference>
<name>A0A6J1S540_FRAOC</name>
<feature type="transmembrane region" description="Helical" evidence="8">
    <location>
        <begin position="209"/>
        <end position="229"/>
    </location>
</feature>
<keyword evidence="4 8" id="KW-1133">Transmembrane helix</keyword>
<dbReference type="OrthoDB" id="292213at2759"/>
<dbReference type="GO" id="GO:0005768">
    <property type="term" value="C:endosome"/>
    <property type="evidence" value="ECO:0007669"/>
    <property type="project" value="TreeGrafter"/>
</dbReference>
<gene>
    <name evidence="10 11" type="primary">LOC113204725</name>
</gene>
<dbReference type="Gene3D" id="1.20.1280.290">
    <property type="match status" value="2"/>
</dbReference>
<feature type="transmembrane region" description="Helical" evidence="8">
    <location>
        <begin position="27"/>
        <end position="52"/>
    </location>
</feature>
<dbReference type="InterPro" id="IPR006603">
    <property type="entry name" value="PQ-loop_rpt"/>
</dbReference>
<dbReference type="AlphaFoldDB" id="A0A6J1S540"/>
<evidence type="ECO:0000256" key="4">
    <source>
        <dbReference type="ARBA" id="ARBA00022989"/>
    </source>
</evidence>
<dbReference type="InterPro" id="IPR052241">
    <property type="entry name" value="SLC66/Scramblase_ANY1"/>
</dbReference>
<dbReference type="PANTHER" id="PTHR14856:SF9">
    <property type="entry name" value="PQ-LOOP REPEAT-CONTAINING PROTEIN 1"/>
    <property type="match status" value="1"/>
</dbReference>
<reference evidence="10 11" key="1">
    <citation type="submission" date="2025-04" db="UniProtKB">
        <authorList>
            <consortium name="RefSeq"/>
        </authorList>
    </citation>
    <scope>IDENTIFICATION</scope>
    <source>
        <tissue evidence="10 11">Whole organism</tissue>
    </source>
</reference>
<evidence type="ECO:0000256" key="1">
    <source>
        <dbReference type="ARBA" id="ARBA00004141"/>
    </source>
</evidence>
<evidence type="ECO:0000256" key="6">
    <source>
        <dbReference type="ARBA" id="ARBA00040648"/>
    </source>
</evidence>
<feature type="transmembrane region" description="Helical" evidence="8">
    <location>
        <begin position="91"/>
        <end position="111"/>
    </location>
</feature>
<dbReference type="GO" id="GO:0005829">
    <property type="term" value="C:cytosol"/>
    <property type="evidence" value="ECO:0007669"/>
    <property type="project" value="GOC"/>
</dbReference>
<dbReference type="SMART" id="SM00679">
    <property type="entry name" value="CTNS"/>
    <property type="match status" value="2"/>
</dbReference>
<feature type="transmembrane region" description="Helical" evidence="8">
    <location>
        <begin position="176"/>
        <end position="197"/>
    </location>
</feature>
<evidence type="ECO:0000256" key="8">
    <source>
        <dbReference type="SAM" id="Phobius"/>
    </source>
</evidence>
<accession>A0A6J1S540</accession>
<dbReference type="PANTHER" id="PTHR14856">
    <property type="entry name" value="PQ-LOOP REPEAT-CONTAINING PROTEIN 1-LIKE PROTEIN"/>
    <property type="match status" value="1"/>
</dbReference>
<dbReference type="RefSeq" id="XP_052131453.1">
    <property type="nucleotide sequence ID" value="XM_052275493.1"/>
</dbReference>
<evidence type="ECO:0000313" key="11">
    <source>
        <dbReference type="RefSeq" id="XP_052131453.1"/>
    </source>
</evidence>
<evidence type="ECO:0000256" key="5">
    <source>
        <dbReference type="ARBA" id="ARBA00023136"/>
    </source>
</evidence>
<evidence type="ECO:0000256" key="2">
    <source>
        <dbReference type="ARBA" id="ARBA00022692"/>
    </source>
</evidence>
<dbReference type="GO" id="GO:0045332">
    <property type="term" value="P:phospholipid translocation"/>
    <property type="evidence" value="ECO:0007669"/>
    <property type="project" value="TreeGrafter"/>
</dbReference>